<feature type="domain" description="HTH cro/C1-type" evidence="1">
    <location>
        <begin position="59"/>
        <end position="113"/>
    </location>
</feature>
<dbReference type="Pfam" id="PF19054">
    <property type="entry name" value="DUF5753"/>
    <property type="match status" value="1"/>
</dbReference>
<dbReference type="InterPro" id="IPR001387">
    <property type="entry name" value="Cro/C1-type_HTH"/>
</dbReference>
<dbReference type="AlphaFoldDB" id="A0A9W6G3D5"/>
<dbReference type="CDD" id="cd00093">
    <property type="entry name" value="HTH_XRE"/>
    <property type="match status" value="1"/>
</dbReference>
<proteinExistence type="predicted"/>
<reference evidence="2" key="1">
    <citation type="submission" date="2022-12" db="EMBL/GenBank/DDBJ databases">
        <title>Reference genome sequencing for broad-spectrum identification of bacterial and archaeal isolates by mass spectrometry.</title>
        <authorList>
            <person name="Sekiguchi Y."/>
            <person name="Tourlousse D.M."/>
        </authorList>
    </citation>
    <scope>NUCLEOTIDE SEQUENCE</scope>
    <source>
        <strain evidence="2">LLR39Z86</strain>
    </source>
</reference>
<dbReference type="EMBL" id="BSDT01000001">
    <property type="protein sequence ID" value="GLI40250.1"/>
    <property type="molecule type" value="Genomic_DNA"/>
</dbReference>
<name>A0A9W6G3D5_9ACTN</name>
<evidence type="ECO:0000313" key="2">
    <source>
        <dbReference type="EMBL" id="GLI40250.1"/>
    </source>
</evidence>
<comment type="caution">
    <text evidence="2">The sequence shown here is derived from an EMBL/GenBank/DDBJ whole genome shotgun (WGS) entry which is preliminary data.</text>
</comment>
<accession>A0A9W6G3D5</accession>
<dbReference type="Pfam" id="PF13560">
    <property type="entry name" value="HTH_31"/>
    <property type="match status" value="1"/>
</dbReference>
<sequence>MRFSCLIGIMAHIIESSNIASLDPVQNFLSVPRQRLGVAMAIITGPGPSLRSQWLGEKLRELRTAKKMSLRVAGEYLQRDASTMSRYENGEYPLRRADLVALMTLYDVSDSQQRADLEQICEDAWQRDWWDSHKADFGRDFIDVPWLESRASRIRAYQHFLIYGLFQTRDYATAVITELKFGHESAEQIARWADLRIDRQKILVGDAAPQIEAIFEVSVLKRITGSPEVTRAQLRHLLDLTEQGNITIRFIPEESRPHKGSEGTFTLYHLPQPYPAVAHIETRVGGLYVEEPKASVFEDVWQDLDREAVSVERSRDLLADRLKEMR</sequence>
<dbReference type="Proteomes" id="UP001144313">
    <property type="component" value="Unassembled WGS sequence"/>
</dbReference>
<dbReference type="Gene3D" id="1.10.260.40">
    <property type="entry name" value="lambda repressor-like DNA-binding domains"/>
    <property type="match status" value="1"/>
</dbReference>
<evidence type="ECO:0000259" key="1">
    <source>
        <dbReference type="PROSITE" id="PS50943"/>
    </source>
</evidence>
<dbReference type="PROSITE" id="PS50943">
    <property type="entry name" value="HTH_CROC1"/>
    <property type="match status" value="1"/>
</dbReference>
<organism evidence="2 3">
    <name type="scientific">Glycomyces algeriensis</name>
    <dbReference type="NCBI Taxonomy" id="256037"/>
    <lineage>
        <taxon>Bacteria</taxon>
        <taxon>Bacillati</taxon>
        <taxon>Actinomycetota</taxon>
        <taxon>Actinomycetes</taxon>
        <taxon>Glycomycetales</taxon>
        <taxon>Glycomycetaceae</taxon>
        <taxon>Glycomyces</taxon>
    </lineage>
</organism>
<keyword evidence="3" id="KW-1185">Reference proteome</keyword>
<dbReference type="SUPFAM" id="SSF47413">
    <property type="entry name" value="lambda repressor-like DNA-binding domains"/>
    <property type="match status" value="1"/>
</dbReference>
<evidence type="ECO:0000313" key="3">
    <source>
        <dbReference type="Proteomes" id="UP001144313"/>
    </source>
</evidence>
<dbReference type="GO" id="GO:0003677">
    <property type="term" value="F:DNA binding"/>
    <property type="evidence" value="ECO:0007669"/>
    <property type="project" value="InterPro"/>
</dbReference>
<dbReference type="InterPro" id="IPR043917">
    <property type="entry name" value="DUF5753"/>
</dbReference>
<gene>
    <name evidence="2" type="ORF">GALLR39Z86_01000</name>
</gene>
<protein>
    <recommendedName>
        <fullName evidence="1">HTH cro/C1-type domain-containing protein</fullName>
    </recommendedName>
</protein>
<dbReference type="InterPro" id="IPR010982">
    <property type="entry name" value="Lambda_DNA-bd_dom_sf"/>
</dbReference>
<dbReference type="SMART" id="SM00530">
    <property type="entry name" value="HTH_XRE"/>
    <property type="match status" value="1"/>
</dbReference>